<feature type="coiled-coil region" evidence="2">
    <location>
        <begin position="100"/>
        <end position="127"/>
    </location>
</feature>
<organism evidence="5 6">
    <name type="scientific">Microbacterium salsuginis</name>
    <dbReference type="NCBI Taxonomy" id="2722803"/>
    <lineage>
        <taxon>Bacteria</taxon>
        <taxon>Bacillati</taxon>
        <taxon>Actinomycetota</taxon>
        <taxon>Actinomycetes</taxon>
        <taxon>Micrococcales</taxon>
        <taxon>Microbacteriaceae</taxon>
        <taxon>Microbacterium</taxon>
    </lineage>
</organism>
<evidence type="ECO:0000313" key="5">
    <source>
        <dbReference type="EMBL" id="NLP82585.1"/>
    </source>
</evidence>
<keyword evidence="6" id="KW-1185">Reference proteome</keyword>
<gene>
    <name evidence="5" type="ORF">HF576_01865</name>
</gene>
<evidence type="ECO:0000256" key="1">
    <source>
        <dbReference type="ARBA" id="ARBA00022612"/>
    </source>
</evidence>
<dbReference type="InterPro" id="IPR010090">
    <property type="entry name" value="Phage_tape_meas"/>
</dbReference>
<evidence type="ECO:0000256" key="2">
    <source>
        <dbReference type="SAM" id="Coils"/>
    </source>
</evidence>
<keyword evidence="1" id="KW-1188">Viral release from host cell</keyword>
<reference evidence="5 6" key="1">
    <citation type="submission" date="2020-04" db="EMBL/GenBank/DDBJ databases">
        <title>CFH 90308 Microbacterium sp.</title>
        <authorList>
            <person name="Nie G."/>
            <person name="Ming H."/>
            <person name="Xia T."/>
        </authorList>
    </citation>
    <scope>NUCLEOTIDE SEQUENCE [LARGE SCALE GENOMIC DNA]</scope>
    <source>
        <strain evidence="5 6">CFH 90308</strain>
    </source>
</reference>
<dbReference type="Pfam" id="PF10145">
    <property type="entry name" value="PhageMin_Tail"/>
    <property type="match status" value="1"/>
</dbReference>
<sequence>MAALRAAEVEVLITADDKDVARAEKNVKASGERIEKKPIVAKVNADEKDALAGMDRVETAAKRIVTAKTMATVDANIERAEKSFMRVYERLDYLKSVSPNVEVTAEISRAEANLSRVQRSLDGLRAAKAVMEVDANTVPAEEALDAVADKAGQAGEKGGLDAGSAIVGGILGALASIPIAGALAPLAEGVGSAVRSGFEEGLAIEARFDRLAALTGLQEADALRLGRAAGEAYANVFGESIEANMDTARLALQFNIIDADASTRDAQRVVQGLSGIADVLGEDIRPIAQAVTVMLSSGVARSADHAFDILATGAREGVNRSEDLLDTFTEYPALFARLGLTGDEALGLINQGLDAGAFNSDKVADALKELQIRATDASESSAEGYRLIGLNAEEMTAKMAAGGSSAREGLDQILDGLRGIEDPVARNAAGVALIGAQWEDLGDSILALDLSTAVDQLNGVDGAAQRMFDTLAANDATRIQQAQRNIEVAAQGIQGALAAAFSEPLGDLANFVSQNRGPVMQFILDLANAGLDFGVGVVEGVATGTEALGGFVSGPLADFVYSIADVLGKLPWPFNQDTSELKAAVEEMRGFEDATTAAADIMRENWIGTIEDARDRLNEFGEGAVAMGYLNDASLVLAENLSAVGYAADGSRLSLEGVDLANLAASSSGAILEGQIRNSVAALEAELAAAAAAGEGQDALKGRYDAATGALVGQLTQMGLTEQQARDLIATYGAVPGMVSTVMTADTSPAQNSVEAFIRKNAGRRFNMYIDAINAGGGGGRGALSNARGNLVEFMAGGGLRSGLTPMQSIAQMVPPNTWRVTGDRGDVDESFIPVDGSARSWAILMETMQRMLSVSDGPGGTGGAPPTGRRPGPPPVQIIHNGNNYAFDPREQAREQKLQFTRALDVLPPT</sequence>
<evidence type="ECO:0000256" key="3">
    <source>
        <dbReference type="SAM" id="MobiDB-lite"/>
    </source>
</evidence>
<dbReference type="Proteomes" id="UP001429745">
    <property type="component" value="Unassembled WGS sequence"/>
</dbReference>
<protein>
    <submittedName>
        <fullName evidence="5">Phage tail tape measure protein</fullName>
    </submittedName>
</protein>
<name>A0ABX1K851_9MICO</name>
<keyword evidence="2" id="KW-0175">Coiled coil</keyword>
<accession>A0ABX1K851</accession>
<dbReference type="PANTHER" id="PTHR37813:SF1">
    <property type="entry name" value="FELS-2 PROPHAGE PROTEIN"/>
    <property type="match status" value="1"/>
</dbReference>
<feature type="domain" description="Phage tail tape measure protein" evidence="4">
    <location>
        <begin position="255"/>
        <end position="435"/>
    </location>
</feature>
<feature type="region of interest" description="Disordered" evidence="3">
    <location>
        <begin position="855"/>
        <end position="878"/>
    </location>
</feature>
<proteinExistence type="predicted"/>
<dbReference type="EMBL" id="JABACI010000001">
    <property type="protein sequence ID" value="NLP82585.1"/>
    <property type="molecule type" value="Genomic_DNA"/>
</dbReference>
<dbReference type="PANTHER" id="PTHR37813">
    <property type="entry name" value="FELS-2 PROPHAGE PROTEIN"/>
    <property type="match status" value="1"/>
</dbReference>
<evidence type="ECO:0000259" key="4">
    <source>
        <dbReference type="Pfam" id="PF10145"/>
    </source>
</evidence>
<comment type="caution">
    <text evidence="5">The sequence shown here is derived from an EMBL/GenBank/DDBJ whole genome shotgun (WGS) entry which is preliminary data.</text>
</comment>
<dbReference type="RefSeq" id="WP_168911077.1">
    <property type="nucleotide sequence ID" value="NZ_JABACI010000001.1"/>
</dbReference>
<evidence type="ECO:0000313" key="6">
    <source>
        <dbReference type="Proteomes" id="UP001429745"/>
    </source>
</evidence>